<protein>
    <submittedName>
        <fullName evidence="2">CLUMA_CG016575, isoform A</fullName>
    </submittedName>
</protein>
<sequence>MADDSSTIVFYLICAVIFPFLMFSCHWFNKSMRQYNQERREFEEQQQRNSSGNIPSYRFSVYTVENGRRTLVNYGSNMPPSPNSPSAPRIIMEHELPPSYDVAIKMHKIESTPNTSESTEPPRTGN</sequence>
<keyword evidence="1" id="KW-1133">Transmembrane helix</keyword>
<evidence type="ECO:0000256" key="1">
    <source>
        <dbReference type="SAM" id="Phobius"/>
    </source>
</evidence>
<keyword evidence="1" id="KW-0812">Transmembrane</keyword>
<proteinExistence type="predicted"/>
<evidence type="ECO:0000313" key="2">
    <source>
        <dbReference type="EMBL" id="CRL03316.1"/>
    </source>
</evidence>
<feature type="transmembrane region" description="Helical" evidence="1">
    <location>
        <begin position="6"/>
        <end position="29"/>
    </location>
</feature>
<reference evidence="2 3" key="1">
    <citation type="submission" date="2015-04" db="EMBL/GenBank/DDBJ databases">
        <authorList>
            <person name="Syromyatnikov M.Y."/>
            <person name="Popov V.N."/>
        </authorList>
    </citation>
    <scope>NUCLEOTIDE SEQUENCE [LARGE SCALE GENOMIC DNA]</scope>
</reference>
<evidence type="ECO:0000313" key="3">
    <source>
        <dbReference type="Proteomes" id="UP000183832"/>
    </source>
</evidence>
<keyword evidence="1" id="KW-0472">Membrane</keyword>
<accession>A0A1J1IUR7</accession>
<name>A0A1J1IUR7_9DIPT</name>
<organism evidence="2 3">
    <name type="scientific">Clunio marinus</name>
    <dbReference type="NCBI Taxonomy" id="568069"/>
    <lineage>
        <taxon>Eukaryota</taxon>
        <taxon>Metazoa</taxon>
        <taxon>Ecdysozoa</taxon>
        <taxon>Arthropoda</taxon>
        <taxon>Hexapoda</taxon>
        <taxon>Insecta</taxon>
        <taxon>Pterygota</taxon>
        <taxon>Neoptera</taxon>
        <taxon>Endopterygota</taxon>
        <taxon>Diptera</taxon>
        <taxon>Nematocera</taxon>
        <taxon>Chironomoidea</taxon>
        <taxon>Chironomidae</taxon>
        <taxon>Clunio</taxon>
    </lineage>
</organism>
<dbReference type="EMBL" id="CVRI01000059">
    <property type="protein sequence ID" value="CRL03316.1"/>
    <property type="molecule type" value="Genomic_DNA"/>
</dbReference>
<keyword evidence="3" id="KW-1185">Reference proteome</keyword>
<gene>
    <name evidence="2" type="ORF">CLUMA_CG016575</name>
</gene>
<dbReference type="Proteomes" id="UP000183832">
    <property type="component" value="Unassembled WGS sequence"/>
</dbReference>
<dbReference type="AlphaFoldDB" id="A0A1J1IUR7"/>